<reference evidence="1" key="1">
    <citation type="journal article" date="2023" name="Int. J. Syst. Evol. Microbiol.">
        <title>&lt;i&gt;Holtiella tumoricola&lt;/i&gt; gen. nov. sp. nov., isolated from a human clinical sample.</title>
        <authorList>
            <person name="Allen-Vercoe E."/>
            <person name="Daigneault M.C."/>
            <person name="Vancuren S.J."/>
            <person name="Cochrane K."/>
            <person name="O'Neal L.L."/>
            <person name="Sankaranarayanan K."/>
            <person name="Lawson P.A."/>
        </authorList>
    </citation>
    <scope>NUCLEOTIDE SEQUENCE</scope>
    <source>
        <strain evidence="1">CC70A</strain>
    </source>
</reference>
<dbReference type="Proteomes" id="UP001169242">
    <property type="component" value="Unassembled WGS sequence"/>
</dbReference>
<name>A0AA42J272_9FIRM</name>
<keyword evidence="2" id="KW-1185">Reference proteome</keyword>
<dbReference type="EMBL" id="JAQIFT010000057">
    <property type="protein sequence ID" value="MDA3732873.1"/>
    <property type="molecule type" value="Genomic_DNA"/>
</dbReference>
<dbReference type="AlphaFoldDB" id="A0AA42J272"/>
<comment type="caution">
    <text evidence="1">The sequence shown here is derived from an EMBL/GenBank/DDBJ whole genome shotgun (WGS) entry which is preliminary data.</text>
</comment>
<evidence type="ECO:0000313" key="2">
    <source>
        <dbReference type="Proteomes" id="UP001169242"/>
    </source>
</evidence>
<accession>A0AA42J272</accession>
<organism evidence="1 2">
    <name type="scientific">Holtiella tumoricola</name>
    <dbReference type="NCBI Taxonomy" id="3018743"/>
    <lineage>
        <taxon>Bacteria</taxon>
        <taxon>Bacillati</taxon>
        <taxon>Bacillota</taxon>
        <taxon>Clostridia</taxon>
        <taxon>Lachnospirales</taxon>
        <taxon>Cellulosilyticaceae</taxon>
        <taxon>Holtiella</taxon>
    </lineage>
</organism>
<evidence type="ECO:0000313" key="1">
    <source>
        <dbReference type="EMBL" id="MDA3732873.1"/>
    </source>
</evidence>
<proteinExistence type="predicted"/>
<sequence>MINDTSLLTDETRKRLENAGFIHINIDDPLTEEIAIDLLERFAEIEKRLEQE</sequence>
<dbReference type="RefSeq" id="WP_271012854.1">
    <property type="nucleotide sequence ID" value="NZ_JAQIFT010000057.1"/>
</dbReference>
<gene>
    <name evidence="1" type="ORF">PBV87_15455</name>
</gene>
<protein>
    <submittedName>
        <fullName evidence="1">Uncharacterized protein</fullName>
    </submittedName>
</protein>